<evidence type="ECO:0000313" key="1">
    <source>
        <dbReference type="EMBL" id="CAK0892176.1"/>
    </source>
</evidence>
<proteinExistence type="predicted"/>
<comment type="caution">
    <text evidence="1">The sequence shown here is derived from an EMBL/GenBank/DDBJ whole genome shotgun (WGS) entry which is preliminary data.</text>
</comment>
<keyword evidence="2" id="KW-1185">Reference proteome</keyword>
<sequence>MLGCLLGPAATLSEQRNAALANWRQRAISAAATLLDPTKLLHECQTKMVAALSYNAQIFALPAPLFNDEQLVLTRPIRSSGSSMRRCGLFNLFEFGLPVTDPLQACAPASRMRAVASTLSSWRTVAARARDHRAP</sequence>
<dbReference type="EMBL" id="CAUYUJ010019574">
    <property type="protein sequence ID" value="CAK0892176.1"/>
    <property type="molecule type" value="Genomic_DNA"/>
</dbReference>
<accession>A0ABN9WYY8</accession>
<name>A0ABN9WYY8_9DINO</name>
<gene>
    <name evidence="1" type="ORF">PCOR1329_LOCUS71904</name>
</gene>
<evidence type="ECO:0000313" key="2">
    <source>
        <dbReference type="Proteomes" id="UP001189429"/>
    </source>
</evidence>
<dbReference type="Proteomes" id="UP001189429">
    <property type="component" value="Unassembled WGS sequence"/>
</dbReference>
<protein>
    <submittedName>
        <fullName evidence="1">Uncharacterized protein</fullName>
    </submittedName>
</protein>
<reference evidence="1" key="1">
    <citation type="submission" date="2023-10" db="EMBL/GenBank/DDBJ databases">
        <authorList>
            <person name="Chen Y."/>
            <person name="Shah S."/>
            <person name="Dougan E. K."/>
            <person name="Thang M."/>
            <person name="Chan C."/>
        </authorList>
    </citation>
    <scope>NUCLEOTIDE SEQUENCE [LARGE SCALE GENOMIC DNA]</scope>
</reference>
<organism evidence="1 2">
    <name type="scientific">Prorocentrum cordatum</name>
    <dbReference type="NCBI Taxonomy" id="2364126"/>
    <lineage>
        <taxon>Eukaryota</taxon>
        <taxon>Sar</taxon>
        <taxon>Alveolata</taxon>
        <taxon>Dinophyceae</taxon>
        <taxon>Prorocentrales</taxon>
        <taxon>Prorocentraceae</taxon>
        <taxon>Prorocentrum</taxon>
    </lineage>
</organism>